<name>A0ABU0E6F3_9FIRM</name>
<keyword evidence="1" id="KW-0472">Membrane</keyword>
<evidence type="ECO:0000313" key="3">
    <source>
        <dbReference type="Proteomes" id="UP001230220"/>
    </source>
</evidence>
<keyword evidence="3" id="KW-1185">Reference proteome</keyword>
<organism evidence="2 3">
    <name type="scientific">Breznakia pachnodae</name>
    <dbReference type="NCBI Taxonomy" id="265178"/>
    <lineage>
        <taxon>Bacteria</taxon>
        <taxon>Bacillati</taxon>
        <taxon>Bacillota</taxon>
        <taxon>Erysipelotrichia</taxon>
        <taxon>Erysipelotrichales</taxon>
        <taxon>Erysipelotrichaceae</taxon>
        <taxon>Breznakia</taxon>
    </lineage>
</organism>
<reference evidence="2 3" key="1">
    <citation type="submission" date="2023-07" db="EMBL/GenBank/DDBJ databases">
        <title>Genomic Encyclopedia of Type Strains, Phase IV (KMG-IV): sequencing the most valuable type-strain genomes for metagenomic binning, comparative biology and taxonomic classification.</title>
        <authorList>
            <person name="Goeker M."/>
        </authorList>
    </citation>
    <scope>NUCLEOTIDE SEQUENCE [LARGE SCALE GENOMIC DNA]</scope>
    <source>
        <strain evidence="2 3">DSM 16784</strain>
    </source>
</reference>
<feature type="transmembrane region" description="Helical" evidence="1">
    <location>
        <begin position="15"/>
        <end position="35"/>
    </location>
</feature>
<evidence type="ECO:0000313" key="2">
    <source>
        <dbReference type="EMBL" id="MDQ0362489.1"/>
    </source>
</evidence>
<gene>
    <name evidence="2" type="ORF">J2S15_003243</name>
</gene>
<proteinExistence type="predicted"/>
<dbReference type="Proteomes" id="UP001230220">
    <property type="component" value="Unassembled WGS sequence"/>
</dbReference>
<protein>
    <submittedName>
        <fullName evidence="2">Uncharacterized protein</fullName>
    </submittedName>
</protein>
<keyword evidence="1" id="KW-0812">Transmembrane</keyword>
<dbReference type="EMBL" id="JAUSUR010000007">
    <property type="protein sequence ID" value="MDQ0362489.1"/>
    <property type="molecule type" value="Genomic_DNA"/>
</dbReference>
<accession>A0ABU0E6F3</accession>
<keyword evidence="1" id="KW-1133">Transmembrane helix</keyword>
<dbReference type="RefSeq" id="WP_307410156.1">
    <property type="nucleotide sequence ID" value="NZ_JAUSUR010000007.1"/>
</dbReference>
<comment type="caution">
    <text evidence="2">The sequence shown here is derived from an EMBL/GenBank/DDBJ whole genome shotgun (WGS) entry which is preliminary data.</text>
</comment>
<feature type="transmembrane region" description="Helical" evidence="1">
    <location>
        <begin position="103"/>
        <end position="120"/>
    </location>
</feature>
<sequence>MSESTVMPVFVERGIIAMIALVLTLIVFDAIRIILVNIAFEERVKTNCILIVYYRKLIENLYKQEKKMGWHSTYQILFSTKIFGNHWTIVSDENVPYGWIERLVRIGLFLLIVSLIYVAARNWNIVH</sequence>
<evidence type="ECO:0000256" key="1">
    <source>
        <dbReference type="SAM" id="Phobius"/>
    </source>
</evidence>